<evidence type="ECO:0000313" key="13">
    <source>
        <dbReference type="EMBL" id="KAJ3615503.1"/>
    </source>
</evidence>
<feature type="non-terminal residue" evidence="13">
    <location>
        <position position="1"/>
    </location>
</feature>
<comment type="cofactor">
    <cofactor evidence="2">
        <name>Mg(2+)</name>
        <dbReference type="ChEBI" id="CHEBI:18420"/>
    </cofactor>
</comment>
<dbReference type="Pfam" id="PF02880">
    <property type="entry name" value="PGM_PMM_III"/>
    <property type="match status" value="1"/>
</dbReference>
<dbReference type="GO" id="GO:0004614">
    <property type="term" value="F:phosphoglucomutase activity"/>
    <property type="evidence" value="ECO:0007669"/>
    <property type="project" value="UniProtKB-EC"/>
</dbReference>
<dbReference type="GO" id="GO:0005829">
    <property type="term" value="C:cytosol"/>
    <property type="evidence" value="ECO:0007669"/>
    <property type="project" value="TreeGrafter"/>
</dbReference>
<dbReference type="SUPFAM" id="SSF53738">
    <property type="entry name" value="Phosphoglucomutase, first 3 domains"/>
    <property type="match status" value="3"/>
</dbReference>
<proteinExistence type="inferred from homology"/>
<gene>
    <name evidence="13" type="ORF">Zmor_016358</name>
</gene>
<keyword evidence="5" id="KW-0597">Phosphoprotein</keyword>
<dbReference type="InterPro" id="IPR005844">
    <property type="entry name" value="A-D-PHexomutase_a/b/a-I"/>
</dbReference>
<dbReference type="PANTHER" id="PTHR22573">
    <property type="entry name" value="PHOSPHOHEXOMUTASE FAMILY MEMBER"/>
    <property type="match status" value="1"/>
</dbReference>
<dbReference type="PANTHER" id="PTHR22573:SF2">
    <property type="entry name" value="PHOSPHOGLUCOMUTASE"/>
    <property type="match status" value="1"/>
</dbReference>
<dbReference type="InterPro" id="IPR005846">
    <property type="entry name" value="A-D-PHexomutase_a/b/a-III"/>
</dbReference>
<dbReference type="InterPro" id="IPR005845">
    <property type="entry name" value="A-D-PHexomutase_a/b/a-II"/>
</dbReference>
<comment type="catalytic activity">
    <reaction evidence="1">
        <text>alpha-D-glucose 1-phosphate = alpha-D-glucose 6-phosphate</text>
        <dbReference type="Rhea" id="RHEA:23536"/>
        <dbReference type="ChEBI" id="CHEBI:58225"/>
        <dbReference type="ChEBI" id="CHEBI:58601"/>
        <dbReference type="EC" id="5.4.2.2"/>
    </reaction>
</comment>
<dbReference type="InterPro" id="IPR016066">
    <property type="entry name" value="A-D-PHexomutase_CS"/>
</dbReference>
<keyword evidence="6 9" id="KW-0479">Metal-binding</keyword>
<dbReference type="Gene3D" id="3.30.310.50">
    <property type="entry name" value="Alpha-D-phosphohexomutase, C-terminal domain"/>
    <property type="match status" value="1"/>
</dbReference>
<evidence type="ECO:0000256" key="6">
    <source>
        <dbReference type="ARBA" id="ARBA00022723"/>
    </source>
</evidence>
<dbReference type="GO" id="GO:0005975">
    <property type="term" value="P:carbohydrate metabolic process"/>
    <property type="evidence" value="ECO:0007669"/>
    <property type="project" value="InterPro"/>
</dbReference>
<feature type="domain" description="Alpha-D-phosphohexomutase alpha/beta/alpha" evidence="12">
    <location>
        <begin position="300"/>
        <end position="412"/>
    </location>
</feature>
<dbReference type="PRINTS" id="PR00509">
    <property type="entry name" value="PGMPMM"/>
</dbReference>
<evidence type="ECO:0000259" key="11">
    <source>
        <dbReference type="Pfam" id="PF02879"/>
    </source>
</evidence>
<dbReference type="Pfam" id="PF02879">
    <property type="entry name" value="PGM_PMM_II"/>
    <property type="match status" value="1"/>
</dbReference>
<feature type="domain" description="Alpha-D-phosphohexomutase alpha/beta/alpha" evidence="10">
    <location>
        <begin position="16"/>
        <end position="156"/>
    </location>
</feature>
<evidence type="ECO:0000256" key="7">
    <source>
        <dbReference type="ARBA" id="ARBA00022842"/>
    </source>
</evidence>
<comment type="similarity">
    <text evidence="3 9">Belongs to the phosphohexose mutase family.</text>
</comment>
<dbReference type="InterPro" id="IPR005841">
    <property type="entry name" value="Alpha-D-phosphohexomutase_SF"/>
</dbReference>
<evidence type="ECO:0000313" key="14">
    <source>
        <dbReference type="Proteomes" id="UP001168821"/>
    </source>
</evidence>
<evidence type="ECO:0000256" key="8">
    <source>
        <dbReference type="ARBA" id="ARBA00023235"/>
    </source>
</evidence>
<organism evidence="13 14">
    <name type="scientific">Zophobas morio</name>
    <dbReference type="NCBI Taxonomy" id="2755281"/>
    <lineage>
        <taxon>Eukaryota</taxon>
        <taxon>Metazoa</taxon>
        <taxon>Ecdysozoa</taxon>
        <taxon>Arthropoda</taxon>
        <taxon>Hexapoda</taxon>
        <taxon>Insecta</taxon>
        <taxon>Pterygota</taxon>
        <taxon>Neoptera</taxon>
        <taxon>Endopterygota</taxon>
        <taxon>Coleoptera</taxon>
        <taxon>Polyphaga</taxon>
        <taxon>Cucujiformia</taxon>
        <taxon>Tenebrionidae</taxon>
        <taxon>Zophobas</taxon>
    </lineage>
</organism>
<dbReference type="EC" id="5.4.2.2" evidence="4"/>
<dbReference type="InterPro" id="IPR045244">
    <property type="entry name" value="PGM"/>
</dbReference>
<keyword evidence="7 9" id="KW-0460">Magnesium</keyword>
<protein>
    <recommendedName>
        <fullName evidence="4">phosphoglucomutase (alpha-D-glucose-1,6-bisphosphate-dependent)</fullName>
        <ecNumber evidence="4">5.4.2.2</ecNumber>
    </recommendedName>
</protein>
<evidence type="ECO:0000259" key="12">
    <source>
        <dbReference type="Pfam" id="PF02880"/>
    </source>
</evidence>
<dbReference type="Pfam" id="PF24947">
    <property type="entry name" value="PGM1_C_vert_fung"/>
    <property type="match status" value="1"/>
</dbReference>
<evidence type="ECO:0000256" key="4">
    <source>
        <dbReference type="ARBA" id="ARBA00012728"/>
    </source>
</evidence>
<comment type="caution">
    <text evidence="13">The sequence shown here is derived from an EMBL/GenBank/DDBJ whole genome shotgun (WGS) entry which is preliminary data.</text>
</comment>
<evidence type="ECO:0000256" key="2">
    <source>
        <dbReference type="ARBA" id="ARBA00001946"/>
    </source>
</evidence>
<dbReference type="FunFam" id="3.40.120.10:FF:000004">
    <property type="entry name" value="Phosphoglucomutase 5"/>
    <property type="match status" value="1"/>
</dbReference>
<dbReference type="PROSITE" id="PS00710">
    <property type="entry name" value="PGM_PMM"/>
    <property type="match status" value="1"/>
</dbReference>
<evidence type="ECO:0000259" key="10">
    <source>
        <dbReference type="Pfam" id="PF02878"/>
    </source>
</evidence>
<name>A0AA38HIF5_9CUCU</name>
<dbReference type="Pfam" id="PF02878">
    <property type="entry name" value="PGM_PMM_I"/>
    <property type="match status" value="1"/>
</dbReference>
<evidence type="ECO:0000256" key="5">
    <source>
        <dbReference type="ARBA" id="ARBA00022553"/>
    </source>
</evidence>
<keyword evidence="8" id="KW-0413">Isomerase</keyword>
<evidence type="ECO:0000256" key="3">
    <source>
        <dbReference type="ARBA" id="ARBA00010231"/>
    </source>
</evidence>
<sequence>MSSAIKVIKTTPYADQKPGTSGLRKKVKIFKQKYYVENFVQSCFNAISSEIKQGGTFVVGGDGRFLMMEVLHKIISVGAAANVKKFIIGVNGLLSTPCVSGLIRKFKADGGFVLTASHNPGGESKDFGIKYNCSNGGPALECLTDKIYQFSKSITEFKWVELPTLDLHKPTTFSLFADCLVQVVDGVSLYSELMKEIFNFTSISKLLQEKNFKIKIDCMNGVTGPFAKNIFINELEAPEDSVINFTPLPDFGGLHPDPNLTYAKNLVDLMAHGKHDFGAAFDGDGDRNMILGRDVFVNPSDSVAIIAANYACIPHFRAGLKGVARSMPTSGALDSVARKFGINLFETPTGWKYFVNLMEAGRLSICGEESFGQGSDHVREKDGIWAVLAWLSIIASTKKAVKTIIEDHWREYGRNFFTRYDYEEVSEKAANDLMQHLRKKIGMFVVANTNWKQLLLL</sequence>
<evidence type="ECO:0000256" key="1">
    <source>
        <dbReference type="ARBA" id="ARBA00000443"/>
    </source>
</evidence>
<dbReference type="InterPro" id="IPR016055">
    <property type="entry name" value="A-D-PHexomutase_a/b/a-I/II/III"/>
</dbReference>
<dbReference type="Proteomes" id="UP001168821">
    <property type="component" value="Unassembled WGS sequence"/>
</dbReference>
<dbReference type="GO" id="GO:0000287">
    <property type="term" value="F:magnesium ion binding"/>
    <property type="evidence" value="ECO:0007669"/>
    <property type="project" value="InterPro"/>
</dbReference>
<evidence type="ECO:0000256" key="9">
    <source>
        <dbReference type="RuleBase" id="RU004326"/>
    </source>
</evidence>
<keyword evidence="14" id="KW-1185">Reference proteome</keyword>
<feature type="domain" description="Alpha-D-phosphohexomutase alpha/beta/alpha" evidence="11">
    <location>
        <begin position="190"/>
        <end position="291"/>
    </location>
</feature>
<dbReference type="Gene3D" id="3.40.120.10">
    <property type="entry name" value="Alpha-D-Glucose-1,6-Bisphosphate, subunit A, domain 3"/>
    <property type="match status" value="3"/>
</dbReference>
<dbReference type="NCBIfam" id="NF005737">
    <property type="entry name" value="PRK07564.1-1"/>
    <property type="match status" value="1"/>
</dbReference>
<accession>A0AA38HIF5</accession>
<reference evidence="13" key="1">
    <citation type="journal article" date="2023" name="G3 (Bethesda)">
        <title>Whole genome assemblies of Zophobas morio and Tenebrio molitor.</title>
        <authorList>
            <person name="Kaur S."/>
            <person name="Stinson S.A."/>
            <person name="diCenzo G.C."/>
        </authorList>
    </citation>
    <scope>NUCLEOTIDE SEQUENCE</scope>
    <source>
        <strain evidence="13">QUZm001</strain>
    </source>
</reference>
<dbReference type="AlphaFoldDB" id="A0AA38HIF5"/>
<dbReference type="EMBL" id="JALNTZ010004101">
    <property type="protein sequence ID" value="KAJ3615503.1"/>
    <property type="molecule type" value="Genomic_DNA"/>
</dbReference>